<dbReference type="Pfam" id="PF11799">
    <property type="entry name" value="IMS_C"/>
    <property type="match status" value="1"/>
</dbReference>
<feature type="domain" description="DNA polymerase Y-family little finger" evidence="3">
    <location>
        <begin position="319"/>
        <end position="437"/>
    </location>
</feature>
<evidence type="ECO:0000256" key="2">
    <source>
        <dbReference type="SAM" id="MobiDB-lite"/>
    </source>
</evidence>
<dbReference type="SUPFAM" id="SSF56672">
    <property type="entry name" value="DNA/RNA polymerases"/>
    <property type="match status" value="1"/>
</dbReference>
<organism evidence="4 5">
    <name type="scientific">Polyangium fumosum</name>
    <dbReference type="NCBI Taxonomy" id="889272"/>
    <lineage>
        <taxon>Bacteria</taxon>
        <taxon>Pseudomonadati</taxon>
        <taxon>Myxococcota</taxon>
        <taxon>Polyangia</taxon>
        <taxon>Polyangiales</taxon>
        <taxon>Polyangiaceae</taxon>
        <taxon>Polyangium</taxon>
    </lineage>
</organism>
<dbReference type="OrthoDB" id="9788640at2"/>
<proteinExistence type="predicted"/>
<name>A0A4U1IYT9_9BACT</name>
<gene>
    <name evidence="4" type="ORF">E8A74_36660</name>
</gene>
<dbReference type="CDD" id="cd03468">
    <property type="entry name" value="PolY_like"/>
    <property type="match status" value="1"/>
</dbReference>
<feature type="region of interest" description="Disordered" evidence="2">
    <location>
        <begin position="29"/>
        <end position="49"/>
    </location>
</feature>
<accession>A0A4U1IYT9</accession>
<dbReference type="Proteomes" id="UP000309215">
    <property type="component" value="Unassembled WGS sequence"/>
</dbReference>
<reference evidence="4 5" key="1">
    <citation type="submission" date="2019-04" db="EMBL/GenBank/DDBJ databases">
        <authorList>
            <person name="Li Y."/>
            <person name="Wang J."/>
        </authorList>
    </citation>
    <scope>NUCLEOTIDE SEQUENCE [LARGE SCALE GENOMIC DNA]</scope>
    <source>
        <strain evidence="4 5">DSM 14668</strain>
    </source>
</reference>
<protein>
    <submittedName>
        <fullName evidence="4">DNA polymerase Y family protein</fullName>
    </submittedName>
</protein>
<dbReference type="InterPro" id="IPR043502">
    <property type="entry name" value="DNA/RNA_pol_sf"/>
</dbReference>
<evidence type="ECO:0000256" key="1">
    <source>
        <dbReference type="ARBA" id="ARBA00022763"/>
    </source>
</evidence>
<keyword evidence="1" id="KW-0227">DNA damage</keyword>
<evidence type="ECO:0000313" key="4">
    <source>
        <dbReference type="EMBL" id="TKC99777.1"/>
    </source>
</evidence>
<dbReference type="InterPro" id="IPR017961">
    <property type="entry name" value="DNA_pol_Y-fam_little_finger"/>
</dbReference>
<evidence type="ECO:0000313" key="5">
    <source>
        <dbReference type="Proteomes" id="UP000309215"/>
    </source>
</evidence>
<evidence type="ECO:0000259" key="3">
    <source>
        <dbReference type="Pfam" id="PF11799"/>
    </source>
</evidence>
<keyword evidence="5" id="KW-1185">Reference proteome</keyword>
<comment type="caution">
    <text evidence="4">The sequence shown here is derived from an EMBL/GenBank/DDBJ whole genome shotgun (WGS) entry which is preliminary data.</text>
</comment>
<dbReference type="GO" id="GO:0003684">
    <property type="term" value="F:damaged DNA binding"/>
    <property type="evidence" value="ECO:0007669"/>
    <property type="project" value="InterPro"/>
</dbReference>
<dbReference type="PANTHER" id="PTHR35369">
    <property type="entry name" value="BLR3025 PROTEIN-RELATED"/>
    <property type="match status" value="1"/>
</dbReference>
<sequence length="610" mass="64979">MMGRRIVAVVLPQLGCELVRQRAIPTLGASDRLQRPSPQTPEESHESGPLAVLFARGKPDGGGEAQDRATATLDLVDEVAWRYGIRPGQRVAEAQATLAELTIQNVSFTEVDAALGRVAEVCLSLGTTAAIRLAPPHPDEDKRRGPAGDAPFDTVFLDVTGAAHLVGGEEALLDELCERIHALGHKVLAAIADGPRIARALARFAASPVLANGSVNGQGLRSDKPSYAPEPPLLVRKAPHPTVVAKPGARVLGPLPLTALPLDPDTAAFFGRLGIFTVEALTKLPRSELTPRLGLRAAEVLDLAAGRDELPLVPYAPPRTIVEETSFEDPIATVEPILFVLRGMTSRFAARLGARGEACLSLVITIPLDRSIASLRDPAREPVLSLSIDLPSPLSDAGDLHRALRAKLERAELFAPAVGVHLEVSQIVEARRVQIDLSRDKAVRPDALPALLAELSAEIGQDRVGLLEATHAHKPEARSKLVPVRDLDQKRVPAQAGDLEAAEDRDVPLPTRLFATPVAIGRITKGAVVAIDNRLYAIESLRFVMRLDGVEWWTSSAASRDYGVAWLVPGATSAKGSAGSKAEGASRAAGLAWVFVDRTTGEGYLQGWCE</sequence>
<dbReference type="GO" id="GO:0006281">
    <property type="term" value="P:DNA repair"/>
    <property type="evidence" value="ECO:0007669"/>
    <property type="project" value="InterPro"/>
</dbReference>
<dbReference type="EMBL" id="SSMQ01000053">
    <property type="protein sequence ID" value="TKC99777.1"/>
    <property type="molecule type" value="Genomic_DNA"/>
</dbReference>
<dbReference type="PANTHER" id="PTHR35369:SF2">
    <property type="entry name" value="BLR3025 PROTEIN"/>
    <property type="match status" value="1"/>
</dbReference>
<dbReference type="AlphaFoldDB" id="A0A4U1IYT9"/>
<dbReference type="InterPro" id="IPR050356">
    <property type="entry name" value="SulA_CellDiv_inhibitor"/>
</dbReference>